<gene>
    <name evidence="1" type="ORF">GCM10007931_20560</name>
</gene>
<comment type="caution">
    <text evidence="1">The sequence shown here is derived from an EMBL/GenBank/DDBJ whole genome shotgun (WGS) entry which is preliminary data.</text>
</comment>
<dbReference type="Proteomes" id="UP001157156">
    <property type="component" value="Unassembled WGS sequence"/>
</dbReference>
<accession>A0ABQ6EQ22</accession>
<evidence type="ECO:0000313" key="2">
    <source>
        <dbReference type="Proteomes" id="UP001157156"/>
    </source>
</evidence>
<protein>
    <submittedName>
        <fullName evidence="1">Uncharacterized protein</fullName>
    </submittedName>
</protein>
<organism evidence="1 2">
    <name type="scientific">Vibrio algivorus</name>
    <dbReference type="NCBI Taxonomy" id="1667024"/>
    <lineage>
        <taxon>Bacteria</taxon>
        <taxon>Pseudomonadati</taxon>
        <taxon>Pseudomonadota</taxon>
        <taxon>Gammaproteobacteria</taxon>
        <taxon>Vibrionales</taxon>
        <taxon>Vibrionaceae</taxon>
        <taxon>Vibrio</taxon>
    </lineage>
</organism>
<evidence type="ECO:0000313" key="1">
    <source>
        <dbReference type="EMBL" id="GLT15081.1"/>
    </source>
</evidence>
<dbReference type="EMBL" id="BSPV01000006">
    <property type="protein sequence ID" value="GLT15081.1"/>
    <property type="molecule type" value="Genomic_DNA"/>
</dbReference>
<proteinExistence type="predicted"/>
<keyword evidence="2" id="KW-1185">Reference proteome</keyword>
<name>A0ABQ6EQ22_9VIBR</name>
<sequence>MNEVFPFARCPSLLVDRKNCHPEKRRRSAVQDLQVPLGDSKQFVPHFWNDVVKFTSLVKLTEKRPNNEKALPRN</sequence>
<reference evidence="2" key="1">
    <citation type="journal article" date="2019" name="Int. J. Syst. Evol. Microbiol.">
        <title>The Global Catalogue of Microorganisms (GCM) 10K type strain sequencing project: providing services to taxonomists for standard genome sequencing and annotation.</title>
        <authorList>
            <consortium name="The Broad Institute Genomics Platform"/>
            <consortium name="The Broad Institute Genome Sequencing Center for Infectious Disease"/>
            <person name="Wu L."/>
            <person name="Ma J."/>
        </authorList>
    </citation>
    <scope>NUCLEOTIDE SEQUENCE [LARGE SCALE GENOMIC DNA]</scope>
    <source>
        <strain evidence="2">NBRC 111146</strain>
    </source>
</reference>